<geneLocation type="plasmid" evidence="1 3">
    <name>pB</name>
</geneLocation>
<accession>A0A9Q9DCX0</accession>
<evidence type="ECO:0000313" key="2">
    <source>
        <dbReference type="EMBL" id="WFP95399.1"/>
    </source>
</evidence>
<dbReference type="KEGG" id="eah:FA04_30250"/>
<dbReference type="EMBL" id="CP121310">
    <property type="protein sequence ID" value="WFP95399.1"/>
    <property type="molecule type" value="Genomic_DNA"/>
</dbReference>
<dbReference type="AlphaFoldDB" id="A0A9Q9DCX0"/>
<organism evidence="1 3">
    <name type="scientific">Ensifer adhaerens</name>
    <name type="common">Sinorhizobium morelense</name>
    <dbReference type="NCBI Taxonomy" id="106592"/>
    <lineage>
        <taxon>Bacteria</taxon>
        <taxon>Pseudomonadati</taxon>
        <taxon>Pseudomonadota</taxon>
        <taxon>Alphaproteobacteria</taxon>
        <taxon>Hyphomicrobiales</taxon>
        <taxon>Rhizobiaceae</taxon>
        <taxon>Sinorhizobium/Ensifer group</taxon>
        <taxon>Ensifer</taxon>
    </lineage>
</organism>
<protein>
    <submittedName>
        <fullName evidence="1">Uncharacterized protein</fullName>
    </submittedName>
</protein>
<evidence type="ECO:0000313" key="1">
    <source>
        <dbReference type="EMBL" id="USJ27113.1"/>
    </source>
</evidence>
<geneLocation type="plasmid" evidence="2 4">
    <name>unnamedB</name>
</geneLocation>
<dbReference type="EMBL" id="CP098809">
    <property type="protein sequence ID" value="USJ27113.1"/>
    <property type="molecule type" value="Genomic_DNA"/>
</dbReference>
<dbReference type="OrthoDB" id="8454318at2"/>
<reference evidence="2 4" key="2">
    <citation type="submission" date="2023-03" db="EMBL/GenBank/DDBJ databases">
        <title>Comparative genome and transcriptome analysis combination mining strategies for increasing vitamin B12 production of Ensifer adhaerens strain.</title>
        <authorList>
            <person name="Yongheng L."/>
        </authorList>
    </citation>
    <scope>NUCLEOTIDE SEQUENCE [LARGE SCALE GENOMIC DNA]</scope>
    <source>
        <strain evidence="2 4">Casida A-T305</strain>
        <plasmid evidence="2 4">unnamedB</plasmid>
    </source>
</reference>
<dbReference type="Proteomes" id="UP001214094">
    <property type="component" value="Plasmid unnamedB"/>
</dbReference>
<name>A0A9Q9DCX0_ENSAD</name>
<sequence length="92" mass="9962">MNDWSTDGRGNVRSSTIVGWKAEPAKGDETGDVFLRIEFSVDPNLTDVSALQFRLTRQQADHISGTLGGLADRSSSLRGVCREAGALALQRK</sequence>
<dbReference type="GeneID" id="29523410"/>
<keyword evidence="1" id="KW-0614">Plasmid</keyword>
<reference evidence="1" key="1">
    <citation type="submission" date="2022-06" db="EMBL/GenBank/DDBJ databases">
        <title>Physiological and biochemical characterization and genomic elucidation of a strain of the genus Ensifer adhaerens M8 that combines arsenic oxidation and chromium reduction.</title>
        <authorList>
            <person name="Li X."/>
            <person name="Yu c."/>
        </authorList>
    </citation>
    <scope>NUCLEOTIDE SEQUENCE</scope>
    <source>
        <strain evidence="1">M8</strain>
        <plasmid evidence="1">pB</plasmid>
    </source>
</reference>
<evidence type="ECO:0000313" key="4">
    <source>
        <dbReference type="Proteomes" id="UP001214094"/>
    </source>
</evidence>
<dbReference type="RefSeq" id="WP_034799974.1">
    <property type="nucleotide sequence ID" value="NZ_CAXURO020000003.1"/>
</dbReference>
<dbReference type="Proteomes" id="UP001055460">
    <property type="component" value="Plasmid pB"/>
</dbReference>
<proteinExistence type="predicted"/>
<evidence type="ECO:0000313" key="3">
    <source>
        <dbReference type="Proteomes" id="UP001055460"/>
    </source>
</evidence>
<keyword evidence="4" id="KW-1185">Reference proteome</keyword>
<gene>
    <name evidence="1" type="ORF">NE863_31980</name>
    <name evidence="2" type="ORF">P4B07_30690</name>
</gene>